<feature type="non-terminal residue" evidence="4">
    <location>
        <position position="1"/>
    </location>
</feature>
<protein>
    <recommendedName>
        <fullName evidence="3">Methyl-accepting transducer domain-containing protein</fullName>
    </recommendedName>
</protein>
<keyword evidence="5" id="KW-1185">Reference proteome</keyword>
<feature type="non-terminal residue" evidence="4">
    <location>
        <position position="150"/>
    </location>
</feature>
<comment type="caution">
    <text evidence="4">The sequence shown here is derived from an EMBL/GenBank/DDBJ whole genome shotgun (WGS) entry which is preliminary data.</text>
</comment>
<dbReference type="SUPFAM" id="SSF58104">
    <property type="entry name" value="Methyl-accepting chemotaxis protein (MCP) signaling domain"/>
    <property type="match status" value="1"/>
</dbReference>
<sequence length="150" mass="15306">QSGIVSAVSGRFRGNQQQFVEVIKQIADGSNQQAGDAAASAESMNDLSGNISDIGEGIDTISESIADIDAICAGAQQSVSRLNDKAAASHSALLLVHQDIGSLDAELGQINEITRLITGISKKTNILAINASIEAARAGSAGRGFAVVAE</sequence>
<evidence type="ECO:0000259" key="3">
    <source>
        <dbReference type="PROSITE" id="PS50111"/>
    </source>
</evidence>
<name>A0ABS7CLP1_9BACL</name>
<evidence type="ECO:0000313" key="5">
    <source>
        <dbReference type="Proteomes" id="UP001519887"/>
    </source>
</evidence>
<gene>
    <name evidence="4" type="ORF">K0U00_48015</name>
</gene>
<dbReference type="EMBL" id="JAHZIK010003309">
    <property type="protein sequence ID" value="MBW7461823.1"/>
    <property type="molecule type" value="Genomic_DNA"/>
</dbReference>
<accession>A0ABS7CLP1</accession>
<dbReference type="InterPro" id="IPR004089">
    <property type="entry name" value="MCPsignal_dom"/>
</dbReference>
<evidence type="ECO:0000313" key="4">
    <source>
        <dbReference type="EMBL" id="MBW7461823.1"/>
    </source>
</evidence>
<dbReference type="PANTHER" id="PTHR32089">
    <property type="entry name" value="METHYL-ACCEPTING CHEMOTAXIS PROTEIN MCPB"/>
    <property type="match status" value="1"/>
</dbReference>
<organism evidence="4 5">
    <name type="scientific">Paenibacillus sepulcri</name>
    <dbReference type="NCBI Taxonomy" id="359917"/>
    <lineage>
        <taxon>Bacteria</taxon>
        <taxon>Bacillati</taxon>
        <taxon>Bacillota</taxon>
        <taxon>Bacilli</taxon>
        <taxon>Bacillales</taxon>
        <taxon>Paenibacillaceae</taxon>
        <taxon>Paenibacillus</taxon>
    </lineage>
</organism>
<evidence type="ECO:0000256" key="2">
    <source>
        <dbReference type="PROSITE-ProRule" id="PRU00284"/>
    </source>
</evidence>
<dbReference type="Proteomes" id="UP001519887">
    <property type="component" value="Unassembled WGS sequence"/>
</dbReference>
<keyword evidence="1 2" id="KW-0807">Transducer</keyword>
<reference evidence="4 5" key="1">
    <citation type="submission" date="2021-07" db="EMBL/GenBank/DDBJ databases">
        <title>Paenibacillus radiodurans sp. nov., isolated from the southeastern edge of Tengger Desert.</title>
        <authorList>
            <person name="Zhang G."/>
        </authorList>
    </citation>
    <scope>NUCLEOTIDE SEQUENCE [LARGE SCALE GENOMIC DNA]</scope>
    <source>
        <strain evidence="4 5">CCM 7311</strain>
    </source>
</reference>
<dbReference type="Gene3D" id="1.10.287.950">
    <property type="entry name" value="Methyl-accepting chemotaxis protein"/>
    <property type="match status" value="1"/>
</dbReference>
<dbReference type="PROSITE" id="PS50111">
    <property type="entry name" value="CHEMOTAXIS_TRANSDUC_2"/>
    <property type="match status" value="1"/>
</dbReference>
<dbReference type="PANTHER" id="PTHR32089:SF112">
    <property type="entry name" value="LYSOZYME-LIKE PROTEIN-RELATED"/>
    <property type="match status" value="1"/>
</dbReference>
<feature type="domain" description="Methyl-accepting transducer" evidence="3">
    <location>
        <begin position="8"/>
        <end position="150"/>
    </location>
</feature>
<evidence type="ECO:0000256" key="1">
    <source>
        <dbReference type="ARBA" id="ARBA00023224"/>
    </source>
</evidence>
<dbReference type="Pfam" id="PF00015">
    <property type="entry name" value="MCPsignal"/>
    <property type="match status" value="1"/>
</dbReference>
<proteinExistence type="predicted"/>